<name>A0A9D8PNL7_9DELT</name>
<evidence type="ECO:0000256" key="1">
    <source>
        <dbReference type="ARBA" id="ARBA00001917"/>
    </source>
</evidence>
<dbReference type="Gene3D" id="1.10.1200.80">
    <property type="entry name" value="Putative flavin oxidoreducatase, domain 2"/>
    <property type="match status" value="1"/>
</dbReference>
<proteinExistence type="inferred from homology"/>
<dbReference type="Proteomes" id="UP000809273">
    <property type="component" value="Unassembled WGS sequence"/>
</dbReference>
<keyword evidence="5 12" id="KW-0288">FMN</keyword>
<dbReference type="EC" id="1.3.1.-" evidence="12"/>
<dbReference type="InterPro" id="IPR018517">
    <property type="entry name" value="tRNA_hU_synthase_CS"/>
</dbReference>
<keyword evidence="7" id="KW-0521">NADP</keyword>
<dbReference type="CDD" id="cd02801">
    <property type="entry name" value="DUS_like_FMN"/>
    <property type="match status" value="1"/>
</dbReference>
<keyword evidence="9 12" id="KW-0560">Oxidoreductase</keyword>
<gene>
    <name evidence="16" type="primary">dusB</name>
    <name evidence="16" type="ORF">JW984_02570</name>
</gene>
<accession>A0A9D8PNL7</accession>
<evidence type="ECO:0000259" key="15">
    <source>
        <dbReference type="Pfam" id="PF01207"/>
    </source>
</evidence>
<reference evidence="16" key="2">
    <citation type="submission" date="2021-01" db="EMBL/GenBank/DDBJ databases">
        <authorList>
            <person name="Hahn C.R."/>
            <person name="Youssef N.H."/>
            <person name="Elshahed M."/>
        </authorList>
    </citation>
    <scope>NUCLEOTIDE SEQUENCE</scope>
    <source>
        <strain evidence="16">Zod_Metabat.24</strain>
    </source>
</reference>
<dbReference type="SUPFAM" id="SSF51395">
    <property type="entry name" value="FMN-linked oxidoreductases"/>
    <property type="match status" value="1"/>
</dbReference>
<dbReference type="InterPro" id="IPR001269">
    <property type="entry name" value="DUS_fam"/>
</dbReference>
<evidence type="ECO:0000256" key="13">
    <source>
        <dbReference type="PIRSR" id="PIRSR006621-1"/>
    </source>
</evidence>
<evidence type="ECO:0000256" key="3">
    <source>
        <dbReference type="ARBA" id="ARBA00022555"/>
    </source>
</evidence>
<dbReference type="PANTHER" id="PTHR45846">
    <property type="entry name" value="TRNA-DIHYDROURIDINE(47) SYNTHASE [NAD(P)(+)]-LIKE"/>
    <property type="match status" value="1"/>
</dbReference>
<feature type="binding site" evidence="14">
    <location>
        <position position="169"/>
    </location>
    <ligand>
        <name>FMN</name>
        <dbReference type="ChEBI" id="CHEBI:58210"/>
    </ligand>
</feature>
<keyword evidence="8" id="KW-0694">RNA-binding</keyword>
<comment type="caution">
    <text evidence="16">The sequence shown here is derived from an EMBL/GenBank/DDBJ whole genome shotgun (WGS) entry which is preliminary data.</text>
</comment>
<dbReference type="GO" id="GO:0000049">
    <property type="term" value="F:tRNA binding"/>
    <property type="evidence" value="ECO:0007669"/>
    <property type="project" value="UniProtKB-KW"/>
</dbReference>
<evidence type="ECO:0000256" key="12">
    <source>
        <dbReference type="PIRNR" id="PIRNR006621"/>
    </source>
</evidence>
<dbReference type="NCBIfam" id="TIGR00737">
    <property type="entry name" value="nifR3_yhdG"/>
    <property type="match status" value="1"/>
</dbReference>
<comment type="catalytic activity">
    <reaction evidence="10">
        <text>a 5,6-dihydrouridine in tRNA + NADP(+) = a uridine in tRNA + NADPH + H(+)</text>
        <dbReference type="Rhea" id="RHEA:23624"/>
        <dbReference type="Rhea" id="RHEA-COMP:13339"/>
        <dbReference type="Rhea" id="RHEA-COMP:13887"/>
        <dbReference type="ChEBI" id="CHEBI:15378"/>
        <dbReference type="ChEBI" id="CHEBI:57783"/>
        <dbReference type="ChEBI" id="CHEBI:58349"/>
        <dbReference type="ChEBI" id="CHEBI:65315"/>
        <dbReference type="ChEBI" id="CHEBI:74443"/>
    </reaction>
</comment>
<keyword evidence="3" id="KW-0820">tRNA-binding</keyword>
<feature type="binding site" evidence="14">
    <location>
        <begin position="224"/>
        <end position="225"/>
    </location>
    <ligand>
        <name>FMN</name>
        <dbReference type="ChEBI" id="CHEBI:58210"/>
    </ligand>
</feature>
<evidence type="ECO:0000256" key="10">
    <source>
        <dbReference type="ARBA" id="ARBA00048205"/>
    </source>
</evidence>
<keyword evidence="14" id="KW-0547">Nucleotide-binding</keyword>
<comment type="cofactor">
    <cofactor evidence="1 12 14">
        <name>FMN</name>
        <dbReference type="ChEBI" id="CHEBI:58210"/>
    </cofactor>
</comment>
<evidence type="ECO:0000256" key="6">
    <source>
        <dbReference type="ARBA" id="ARBA00022694"/>
    </source>
</evidence>
<feature type="binding site" evidence="14">
    <location>
        <position position="70"/>
    </location>
    <ligand>
        <name>FMN</name>
        <dbReference type="ChEBI" id="CHEBI:58210"/>
    </ligand>
</feature>
<sequence length="324" mass="35019">MEIGTLKLRSRVLAAPMAGVIDLPMRILSASFGAGLVFTEMISAEGMVREQKRTLRYITCHLEEMPLGVQIFGKNPSTMARAAKMAQDLGASIIDINMGCPVRKITRQGAGASLLKDPDLAGSIVKEVRRAVDVPLTVKIRAGWDESGVNFIDIGRMIEEAGADAVILHPRVATEFFAGKADWDKVGELSEALSIPVVGSGDILSYEEALGRIEETGAKFAMIGRGAMGRPWVFSPASDPGPYEILSVIQRHIGLIVDHYGGERAVPIIRKHVSYYIKGMRGAVDVRRRLMGMGDIDEITSSIGEYLKEGGEIENGAKKIGTPL</sequence>
<reference evidence="16" key="1">
    <citation type="journal article" date="2021" name="Environ. Microbiol.">
        <title>Genomic characterization of three novel Desulfobacterota classes expand the metabolic and phylogenetic diversity of the phylum.</title>
        <authorList>
            <person name="Murphy C.L."/>
            <person name="Biggerstaff J."/>
            <person name="Eichhorn A."/>
            <person name="Ewing E."/>
            <person name="Shahan R."/>
            <person name="Soriano D."/>
            <person name="Stewart S."/>
            <person name="VanMol K."/>
            <person name="Walker R."/>
            <person name="Walters P."/>
            <person name="Elshahed M.S."/>
            <person name="Youssef N.H."/>
        </authorList>
    </citation>
    <scope>NUCLEOTIDE SEQUENCE</scope>
    <source>
        <strain evidence="16">Zod_Metabat.24</strain>
    </source>
</reference>
<evidence type="ECO:0000256" key="14">
    <source>
        <dbReference type="PIRSR" id="PIRSR006621-2"/>
    </source>
</evidence>
<evidence type="ECO:0000256" key="2">
    <source>
        <dbReference type="ARBA" id="ARBA00002790"/>
    </source>
</evidence>
<dbReference type="PROSITE" id="PS01136">
    <property type="entry name" value="UPF0034"/>
    <property type="match status" value="1"/>
</dbReference>
<dbReference type="GO" id="GO:0017150">
    <property type="term" value="F:tRNA dihydrouridine synthase activity"/>
    <property type="evidence" value="ECO:0007669"/>
    <property type="project" value="InterPro"/>
</dbReference>
<evidence type="ECO:0000313" key="17">
    <source>
        <dbReference type="Proteomes" id="UP000809273"/>
    </source>
</evidence>
<evidence type="ECO:0000313" key="16">
    <source>
        <dbReference type="EMBL" id="MBN1572060.1"/>
    </source>
</evidence>
<keyword evidence="6 12" id="KW-0819">tRNA processing</keyword>
<evidence type="ECO:0000256" key="4">
    <source>
        <dbReference type="ARBA" id="ARBA00022630"/>
    </source>
</evidence>
<protein>
    <recommendedName>
        <fullName evidence="12">tRNA-dihydrouridine synthase</fullName>
        <ecNumber evidence="12">1.3.1.-</ecNumber>
    </recommendedName>
</protein>
<evidence type="ECO:0000256" key="11">
    <source>
        <dbReference type="ARBA" id="ARBA00048802"/>
    </source>
</evidence>
<feature type="domain" description="DUS-like FMN-binding" evidence="15">
    <location>
        <begin position="14"/>
        <end position="293"/>
    </location>
</feature>
<comment type="catalytic activity">
    <reaction evidence="11">
        <text>a 5,6-dihydrouridine in tRNA + NAD(+) = a uridine in tRNA + NADH + H(+)</text>
        <dbReference type="Rhea" id="RHEA:54452"/>
        <dbReference type="Rhea" id="RHEA-COMP:13339"/>
        <dbReference type="Rhea" id="RHEA-COMP:13887"/>
        <dbReference type="ChEBI" id="CHEBI:15378"/>
        <dbReference type="ChEBI" id="CHEBI:57540"/>
        <dbReference type="ChEBI" id="CHEBI:57945"/>
        <dbReference type="ChEBI" id="CHEBI:65315"/>
        <dbReference type="ChEBI" id="CHEBI:74443"/>
    </reaction>
</comment>
<dbReference type="InterPro" id="IPR024036">
    <property type="entry name" value="tRNA-dHydroUridine_Synthase_C"/>
</dbReference>
<evidence type="ECO:0000256" key="8">
    <source>
        <dbReference type="ARBA" id="ARBA00022884"/>
    </source>
</evidence>
<dbReference type="InterPro" id="IPR035587">
    <property type="entry name" value="DUS-like_FMN-bd"/>
</dbReference>
<dbReference type="PIRSF" id="PIRSF006621">
    <property type="entry name" value="Dus"/>
    <property type="match status" value="1"/>
</dbReference>
<keyword evidence="4 12" id="KW-0285">Flavoprotein</keyword>
<comment type="function">
    <text evidence="2 12">Catalyzes the synthesis of 5,6-dihydrouridine (D), a modified base found in the D-loop of most tRNAs, via the reduction of the C5-C6 double bond in target uridines.</text>
</comment>
<dbReference type="InterPro" id="IPR013785">
    <property type="entry name" value="Aldolase_TIM"/>
</dbReference>
<dbReference type="PANTHER" id="PTHR45846:SF1">
    <property type="entry name" value="TRNA-DIHYDROURIDINE(47) SYNTHASE [NAD(P)(+)]-LIKE"/>
    <property type="match status" value="1"/>
</dbReference>
<dbReference type="InterPro" id="IPR004652">
    <property type="entry name" value="DusB-like"/>
</dbReference>
<dbReference type="Pfam" id="PF01207">
    <property type="entry name" value="Dus"/>
    <property type="match status" value="1"/>
</dbReference>
<evidence type="ECO:0000256" key="9">
    <source>
        <dbReference type="ARBA" id="ARBA00023002"/>
    </source>
</evidence>
<organism evidence="16 17">
    <name type="scientific">Candidatus Zymogenus saltonus</name>
    <dbReference type="NCBI Taxonomy" id="2844893"/>
    <lineage>
        <taxon>Bacteria</taxon>
        <taxon>Deltaproteobacteria</taxon>
        <taxon>Candidatus Zymogenia</taxon>
        <taxon>Candidatus Zymogeniales</taxon>
        <taxon>Candidatus Zymogenaceae</taxon>
        <taxon>Candidatus Zymogenus</taxon>
    </lineage>
</organism>
<dbReference type="EMBL" id="JAFGIX010000011">
    <property type="protein sequence ID" value="MBN1572060.1"/>
    <property type="molecule type" value="Genomic_DNA"/>
</dbReference>
<comment type="similarity">
    <text evidence="12">Belongs to the dus family.</text>
</comment>
<dbReference type="AlphaFoldDB" id="A0A9D8PNL7"/>
<evidence type="ECO:0000256" key="5">
    <source>
        <dbReference type="ARBA" id="ARBA00022643"/>
    </source>
</evidence>
<dbReference type="Gene3D" id="3.20.20.70">
    <property type="entry name" value="Aldolase class I"/>
    <property type="match status" value="1"/>
</dbReference>
<feature type="binding site" evidence="14">
    <location>
        <begin position="16"/>
        <end position="18"/>
    </location>
    <ligand>
        <name>FMN</name>
        <dbReference type="ChEBI" id="CHEBI:58210"/>
    </ligand>
</feature>
<feature type="binding site" evidence="14">
    <location>
        <position position="139"/>
    </location>
    <ligand>
        <name>FMN</name>
        <dbReference type="ChEBI" id="CHEBI:58210"/>
    </ligand>
</feature>
<evidence type="ECO:0000256" key="7">
    <source>
        <dbReference type="ARBA" id="ARBA00022857"/>
    </source>
</evidence>
<feature type="active site" description="Proton donor" evidence="13">
    <location>
        <position position="100"/>
    </location>
</feature>
<dbReference type="GO" id="GO:0050660">
    <property type="term" value="F:flavin adenine dinucleotide binding"/>
    <property type="evidence" value="ECO:0007669"/>
    <property type="project" value="InterPro"/>
</dbReference>